<evidence type="ECO:0000313" key="7">
    <source>
        <dbReference type="Proteomes" id="UP000763641"/>
    </source>
</evidence>
<dbReference type="InterPro" id="IPR012318">
    <property type="entry name" value="HTH_CRP"/>
</dbReference>
<accession>A0ABS2D8P2</accession>
<dbReference type="SUPFAM" id="SSF51206">
    <property type="entry name" value="cAMP-binding domain-like"/>
    <property type="match status" value="1"/>
</dbReference>
<dbReference type="Pfam" id="PF13545">
    <property type="entry name" value="HTH_Crp_2"/>
    <property type="match status" value="1"/>
</dbReference>
<dbReference type="InterPro" id="IPR018490">
    <property type="entry name" value="cNMP-bd_dom_sf"/>
</dbReference>
<keyword evidence="2" id="KW-0238">DNA-binding</keyword>
<keyword evidence="1" id="KW-0805">Transcription regulation</keyword>
<dbReference type="InterPro" id="IPR036390">
    <property type="entry name" value="WH_DNA-bd_sf"/>
</dbReference>
<evidence type="ECO:0000256" key="1">
    <source>
        <dbReference type="ARBA" id="ARBA00023015"/>
    </source>
</evidence>
<proteinExistence type="predicted"/>
<name>A0ABS2D8P2_9SPHN</name>
<feature type="compositionally biased region" description="Gly residues" evidence="4">
    <location>
        <begin position="250"/>
        <end position="261"/>
    </location>
</feature>
<dbReference type="Proteomes" id="UP000763641">
    <property type="component" value="Unassembled WGS sequence"/>
</dbReference>
<keyword evidence="3" id="KW-0804">Transcription</keyword>
<comment type="caution">
    <text evidence="6">The sequence shown here is derived from an EMBL/GenBank/DDBJ whole genome shotgun (WGS) entry which is preliminary data.</text>
</comment>
<reference evidence="6 7" key="1">
    <citation type="submission" date="2020-12" db="EMBL/GenBank/DDBJ databases">
        <title>Sphingomonas sp.</title>
        <authorList>
            <person name="Kim M.K."/>
        </authorList>
    </citation>
    <scope>NUCLEOTIDE SEQUENCE [LARGE SCALE GENOMIC DNA]</scope>
    <source>
        <strain evidence="6 7">BT552</strain>
    </source>
</reference>
<dbReference type="Gene3D" id="2.60.120.10">
    <property type="entry name" value="Jelly Rolls"/>
    <property type="match status" value="1"/>
</dbReference>
<evidence type="ECO:0000256" key="3">
    <source>
        <dbReference type="ARBA" id="ARBA00023163"/>
    </source>
</evidence>
<evidence type="ECO:0000259" key="5">
    <source>
        <dbReference type="PROSITE" id="PS51063"/>
    </source>
</evidence>
<evidence type="ECO:0000313" key="6">
    <source>
        <dbReference type="EMBL" id="MBM6577296.1"/>
    </source>
</evidence>
<feature type="region of interest" description="Disordered" evidence="4">
    <location>
        <begin position="240"/>
        <end position="261"/>
    </location>
</feature>
<dbReference type="RefSeq" id="WP_204199389.1">
    <property type="nucleotide sequence ID" value="NZ_JAFEMC010000003.1"/>
</dbReference>
<organism evidence="6 7">
    <name type="scientific">Sphingomonas longa</name>
    <dbReference type="NCBI Taxonomy" id="2778730"/>
    <lineage>
        <taxon>Bacteria</taxon>
        <taxon>Pseudomonadati</taxon>
        <taxon>Pseudomonadota</taxon>
        <taxon>Alphaproteobacteria</taxon>
        <taxon>Sphingomonadales</taxon>
        <taxon>Sphingomonadaceae</taxon>
        <taxon>Sphingomonas</taxon>
    </lineage>
</organism>
<gene>
    <name evidence="6" type="ORF">ILT43_13010</name>
</gene>
<dbReference type="EMBL" id="JAFEMC010000003">
    <property type="protein sequence ID" value="MBM6577296.1"/>
    <property type="molecule type" value="Genomic_DNA"/>
</dbReference>
<feature type="domain" description="HTH crp-type" evidence="5">
    <location>
        <begin position="152"/>
        <end position="218"/>
    </location>
</feature>
<evidence type="ECO:0000256" key="2">
    <source>
        <dbReference type="ARBA" id="ARBA00023125"/>
    </source>
</evidence>
<protein>
    <submittedName>
        <fullName evidence="6">Crp/Fnr family transcriptional regulator</fullName>
    </submittedName>
</protein>
<evidence type="ECO:0000256" key="4">
    <source>
        <dbReference type="SAM" id="MobiDB-lite"/>
    </source>
</evidence>
<sequence>MSMLMQSSPAQSTVENRLLSALSAEDFARLAPSLERIHLPVRFLMGGHGGVMDTVYFPETAVASLLAISPDGNRVEAGLFGAEGMSGLPVLLAEGRSPHDSLIQVEGGALRMPADAFAKAAWDSPTLMGLMLRYAQTSSVQVAHTALSNALHTINERLARWILMCHDRVPTDQIALTHDFMALMLGTRRSSVTLALQTLEGSGLIRSLRGQVVVRDRAGLEEFAGDAYGAPEAEYERLIGPMPRPRSKEGVGGGASIGPTS</sequence>
<dbReference type="PROSITE" id="PS51063">
    <property type="entry name" value="HTH_CRP_2"/>
    <property type="match status" value="1"/>
</dbReference>
<dbReference type="InterPro" id="IPR014710">
    <property type="entry name" value="RmlC-like_jellyroll"/>
</dbReference>
<dbReference type="SUPFAM" id="SSF46785">
    <property type="entry name" value="Winged helix' DNA-binding domain"/>
    <property type="match status" value="1"/>
</dbReference>
<keyword evidence="7" id="KW-1185">Reference proteome</keyword>